<accession>A0A392UX25</accession>
<protein>
    <submittedName>
        <fullName evidence="1">Uncharacterized protein</fullName>
    </submittedName>
</protein>
<dbReference type="Proteomes" id="UP000265520">
    <property type="component" value="Unassembled WGS sequence"/>
</dbReference>
<name>A0A392UX25_9FABA</name>
<dbReference type="AlphaFoldDB" id="A0A392UX25"/>
<dbReference type="EMBL" id="LXQA010957586">
    <property type="protein sequence ID" value="MCI78730.1"/>
    <property type="molecule type" value="Genomic_DNA"/>
</dbReference>
<evidence type="ECO:0000313" key="1">
    <source>
        <dbReference type="EMBL" id="MCI78730.1"/>
    </source>
</evidence>
<gene>
    <name evidence="1" type="ORF">A2U01_0100001</name>
</gene>
<proteinExistence type="predicted"/>
<organism evidence="1 2">
    <name type="scientific">Trifolium medium</name>
    <dbReference type="NCBI Taxonomy" id="97028"/>
    <lineage>
        <taxon>Eukaryota</taxon>
        <taxon>Viridiplantae</taxon>
        <taxon>Streptophyta</taxon>
        <taxon>Embryophyta</taxon>
        <taxon>Tracheophyta</taxon>
        <taxon>Spermatophyta</taxon>
        <taxon>Magnoliopsida</taxon>
        <taxon>eudicotyledons</taxon>
        <taxon>Gunneridae</taxon>
        <taxon>Pentapetalae</taxon>
        <taxon>rosids</taxon>
        <taxon>fabids</taxon>
        <taxon>Fabales</taxon>
        <taxon>Fabaceae</taxon>
        <taxon>Papilionoideae</taxon>
        <taxon>50 kb inversion clade</taxon>
        <taxon>NPAAA clade</taxon>
        <taxon>Hologalegina</taxon>
        <taxon>IRL clade</taxon>
        <taxon>Trifolieae</taxon>
        <taxon>Trifolium</taxon>
    </lineage>
</organism>
<evidence type="ECO:0000313" key="2">
    <source>
        <dbReference type="Proteomes" id="UP000265520"/>
    </source>
</evidence>
<feature type="non-terminal residue" evidence="1">
    <location>
        <position position="1"/>
    </location>
</feature>
<sequence>GFNTPVRCVLITSAGTANAEMLVNFSTEFLSAACTLQGIELKLVKMD</sequence>
<comment type="caution">
    <text evidence="1">The sequence shown here is derived from an EMBL/GenBank/DDBJ whole genome shotgun (WGS) entry which is preliminary data.</text>
</comment>
<reference evidence="1 2" key="1">
    <citation type="journal article" date="2018" name="Front. Plant Sci.">
        <title>Red Clover (Trifolium pratense) and Zigzag Clover (T. medium) - A Picture of Genomic Similarities and Differences.</title>
        <authorList>
            <person name="Dluhosova J."/>
            <person name="Istvanek J."/>
            <person name="Nedelnik J."/>
            <person name="Repkova J."/>
        </authorList>
    </citation>
    <scope>NUCLEOTIDE SEQUENCE [LARGE SCALE GENOMIC DNA]</scope>
    <source>
        <strain evidence="2">cv. 10/8</strain>
        <tissue evidence="1">Leaf</tissue>
    </source>
</reference>
<keyword evidence="2" id="KW-1185">Reference proteome</keyword>